<comment type="similarity">
    <text evidence="1">Belongs to the UPF0288 family.</text>
</comment>
<feature type="domain" description="Putative peptidyl-prolyl cis-trans isomerase" evidence="2">
    <location>
        <begin position="382"/>
        <end position="509"/>
    </location>
</feature>
<dbReference type="Proteomes" id="UP001369247">
    <property type="component" value="Unassembled WGS sequence"/>
</dbReference>
<dbReference type="InterPro" id="IPR016466">
    <property type="entry name" value="Methan_mark_3"/>
</dbReference>
<organism evidence="4">
    <name type="scientific">Methanothermobacter wolfeii</name>
    <name type="common">Methanobacterium wolfei</name>
    <dbReference type="NCBI Taxonomy" id="145261"/>
    <lineage>
        <taxon>Archaea</taxon>
        <taxon>Methanobacteriati</taxon>
        <taxon>Methanobacteriota</taxon>
        <taxon>Methanomada group</taxon>
        <taxon>Methanobacteria</taxon>
        <taxon>Methanobacteriales</taxon>
        <taxon>Methanobacteriaceae</taxon>
        <taxon>Methanothermobacter</taxon>
    </lineage>
</organism>
<dbReference type="KEGG" id="mwo:MWSIV6_0396"/>
<evidence type="ECO:0000313" key="4">
    <source>
        <dbReference type="EMBL" id="UXH32104.1"/>
    </source>
</evidence>
<dbReference type="PIRSF" id="PIRSF005852">
    <property type="entry name" value="UCP005852"/>
    <property type="match status" value="1"/>
</dbReference>
<proteinExistence type="inferred from homology"/>
<reference evidence="3 5" key="2">
    <citation type="submission" date="2023-12" db="EMBL/GenBank/DDBJ databases">
        <title>Phenotypic and Genomic Characterization of Methanothermobacter wolfeii Strain BSEL, a CO2-Capturing Archaeon with Minimal Nutrient Requirements.</title>
        <authorList>
            <person name="Ale Enriquez F."/>
            <person name="Ahring B.K."/>
        </authorList>
    </citation>
    <scope>NUCLEOTIDE SEQUENCE [LARGE SCALE GENOMIC DNA]</scope>
    <source>
        <strain evidence="3 5">BSEL-1</strain>
    </source>
</reference>
<dbReference type="Pfam" id="PF26548">
    <property type="entry name" value="DUF8179"/>
    <property type="match status" value="1"/>
</dbReference>
<name>A0A9E7UH88_METWO</name>
<protein>
    <recommendedName>
        <fullName evidence="1">UPF0288 protein N5910_02050</fullName>
    </recommendedName>
</protein>
<evidence type="ECO:0000313" key="3">
    <source>
        <dbReference type="EMBL" id="MEJ8543053.1"/>
    </source>
</evidence>
<dbReference type="RefSeq" id="WP_074358522.1">
    <property type="nucleotide sequence ID" value="NZ_CP104550.1"/>
</dbReference>
<dbReference type="NCBIfam" id="TIGR03268">
    <property type="entry name" value="methan_mark_3"/>
    <property type="match status" value="1"/>
</dbReference>
<dbReference type="EMBL" id="JAXUHJ010000009">
    <property type="protein sequence ID" value="MEJ8543053.1"/>
    <property type="molecule type" value="Genomic_DNA"/>
</dbReference>
<gene>
    <name evidence="4" type="ORF">N5910_02050</name>
    <name evidence="3" type="ORF">U2150_06065</name>
</gene>
<dbReference type="AlphaFoldDB" id="A0A9E7UH88"/>
<reference evidence="4" key="1">
    <citation type="submission" date="2022-09" db="EMBL/GenBank/DDBJ databases">
        <title>Characterization of three MwoI isoschizomers from sequenced genome and metagenomes.</title>
        <authorList>
            <person name="Fomenkov A."/>
            <person name="Xu S.Y."/>
            <person name="Roberts R.J."/>
        </authorList>
    </citation>
    <scope>NUCLEOTIDE SEQUENCE</scope>
    <source>
        <strain evidence="4">DSM 2970</strain>
    </source>
</reference>
<dbReference type="Proteomes" id="UP001065373">
    <property type="component" value="Chromosome"/>
</dbReference>
<keyword evidence="5" id="KW-1185">Reference proteome</keyword>
<evidence type="ECO:0000313" key="5">
    <source>
        <dbReference type="Proteomes" id="UP001369247"/>
    </source>
</evidence>
<sequence>MLVKVNGVEVELPDGSTVEDAIRATDAPHMERTLVGVIKGTQELEETIDTYRIRTTAGSVLIEVLPDEAPLLVDTWRRIYRKLENLRIRWTTPSEVSMGPLKTDLEPTRKEFSYDENEVVISLSGFSPDSTHIILSKEDHRAVYGAPDENRGVFARITGGRRTLERLTDEDVIKSVEPVVKRRSIVKSAAVTDLQTPLEDGNQLFTYVKVKASMDSPQSVEHFFTMLEDGKLRVDYEANSFIGFYSLQGIKKDPERIDKRKRGTVTLRNTGRGAGRVYIYREDRVSTPSHNIIGNVTEGMELVDIAGEGDSITIQSEPGRIMTVSMTQKEAEEYLSSYGIEQVREGLMDDEAIVVAQDPAYTMEILREGKVKTVGIDPERIIEIEMDPQAPRSSWYFRRMTGLLDTPIGSMKVHFAFPGMKVVMFEGEKSMAKGLVPENTPEGCVKKGEIGITNMSRRHIGMVGVRLEDNDEYGPTGEPFNGTNIIGRITRGIKNVEKFKEGDTVYVRERKK</sequence>
<dbReference type="GeneID" id="75105996"/>
<evidence type="ECO:0000256" key="1">
    <source>
        <dbReference type="HAMAP-Rule" id="MF_01089"/>
    </source>
</evidence>
<dbReference type="EMBL" id="CP104550">
    <property type="protein sequence ID" value="UXH32104.1"/>
    <property type="molecule type" value="Genomic_DNA"/>
</dbReference>
<dbReference type="InterPro" id="IPR058492">
    <property type="entry name" value="DUF8179"/>
</dbReference>
<dbReference type="GeneID" id="58978053"/>
<accession>A0A9E7UH88</accession>
<dbReference type="HAMAP" id="MF_01089">
    <property type="entry name" value="UPF0288"/>
    <property type="match status" value="1"/>
</dbReference>
<evidence type="ECO:0000259" key="2">
    <source>
        <dbReference type="Pfam" id="PF26548"/>
    </source>
</evidence>